<dbReference type="GO" id="GO:0051301">
    <property type="term" value="P:cell division"/>
    <property type="evidence" value="ECO:0007669"/>
    <property type="project" value="TreeGrafter"/>
</dbReference>
<dbReference type="AlphaFoldDB" id="E6W7A1"/>
<dbReference type="Proteomes" id="UP000002572">
    <property type="component" value="Chromosome"/>
</dbReference>
<dbReference type="InParanoid" id="E6W7A1"/>
<dbReference type="OrthoDB" id="5477554at2"/>
<evidence type="ECO:0000256" key="1">
    <source>
        <dbReference type="PROSITE-ProRule" id="PRU00339"/>
    </source>
</evidence>
<accession>E6W7A1</accession>
<name>E6W7A1_DESIS</name>
<dbReference type="SMART" id="SM00028">
    <property type="entry name" value="TPR"/>
    <property type="match status" value="6"/>
</dbReference>
<proteinExistence type="predicted"/>
<feature type="signal peptide" evidence="2">
    <location>
        <begin position="1"/>
        <end position="21"/>
    </location>
</feature>
<feature type="repeat" description="TPR" evidence="1">
    <location>
        <begin position="246"/>
        <end position="279"/>
    </location>
</feature>
<evidence type="ECO:0000313" key="4">
    <source>
        <dbReference type="Proteomes" id="UP000002572"/>
    </source>
</evidence>
<keyword evidence="4" id="KW-1185">Reference proteome</keyword>
<gene>
    <name evidence="3" type="ordered locus">Selin_1535</name>
</gene>
<evidence type="ECO:0000313" key="3">
    <source>
        <dbReference type="EMBL" id="ADU66268.1"/>
    </source>
</evidence>
<dbReference type="InterPro" id="IPR011990">
    <property type="entry name" value="TPR-like_helical_dom_sf"/>
</dbReference>
<dbReference type="PANTHER" id="PTHR12558">
    <property type="entry name" value="CELL DIVISION CYCLE 16,23,27"/>
    <property type="match status" value="1"/>
</dbReference>
<dbReference type="STRING" id="653733.Selin_1535"/>
<dbReference type="Gene3D" id="1.25.40.10">
    <property type="entry name" value="Tetratricopeptide repeat domain"/>
    <property type="match status" value="4"/>
</dbReference>
<dbReference type="Pfam" id="PF13174">
    <property type="entry name" value="TPR_6"/>
    <property type="match status" value="1"/>
</dbReference>
<evidence type="ECO:0000256" key="2">
    <source>
        <dbReference type="SAM" id="SignalP"/>
    </source>
</evidence>
<dbReference type="SUPFAM" id="SSF48452">
    <property type="entry name" value="TPR-like"/>
    <property type="match status" value="3"/>
</dbReference>
<keyword evidence="1" id="KW-0802">TPR repeat</keyword>
<dbReference type="KEGG" id="din:Selin_1535"/>
<organism evidence="3 4">
    <name type="scientific">Desulfurispirillum indicum (strain ATCC BAA-1389 / DSM 22839 / S5)</name>
    <dbReference type="NCBI Taxonomy" id="653733"/>
    <lineage>
        <taxon>Bacteria</taxon>
        <taxon>Pseudomonadati</taxon>
        <taxon>Chrysiogenota</taxon>
        <taxon>Chrysiogenia</taxon>
        <taxon>Chrysiogenales</taxon>
        <taxon>Chrysiogenaceae</taxon>
        <taxon>Desulfurispirillum</taxon>
    </lineage>
</organism>
<protein>
    <submittedName>
        <fullName evidence="3">Tetratricopeptide TPR_1 repeat-containing protein</fullName>
    </submittedName>
</protein>
<dbReference type="Pfam" id="PF13181">
    <property type="entry name" value="TPR_8"/>
    <property type="match status" value="1"/>
</dbReference>
<dbReference type="eggNOG" id="COG0457">
    <property type="taxonomic scope" value="Bacteria"/>
</dbReference>
<dbReference type="Pfam" id="PF13176">
    <property type="entry name" value="TPR_7"/>
    <property type="match status" value="1"/>
</dbReference>
<dbReference type="RefSeq" id="WP_013506149.1">
    <property type="nucleotide sequence ID" value="NC_014836.1"/>
</dbReference>
<dbReference type="SUPFAM" id="SSF81901">
    <property type="entry name" value="HCP-like"/>
    <property type="match status" value="1"/>
</dbReference>
<dbReference type="PROSITE" id="PS50005">
    <property type="entry name" value="TPR"/>
    <property type="match status" value="1"/>
</dbReference>
<dbReference type="HOGENOM" id="CLU_317556_0_0_0"/>
<dbReference type="InterPro" id="IPR019734">
    <property type="entry name" value="TPR_rpt"/>
</dbReference>
<feature type="chain" id="PRO_5003214008" evidence="2">
    <location>
        <begin position="22"/>
        <end position="917"/>
    </location>
</feature>
<dbReference type="EMBL" id="CP002432">
    <property type="protein sequence ID" value="ADU66268.1"/>
    <property type="molecule type" value="Genomic_DNA"/>
</dbReference>
<reference evidence="3 4" key="1">
    <citation type="submission" date="2010-12" db="EMBL/GenBank/DDBJ databases">
        <title>Complete sequence of Desulfurispirillum indicum S5.</title>
        <authorList>
            <consortium name="US DOE Joint Genome Institute"/>
            <person name="Lucas S."/>
            <person name="Copeland A."/>
            <person name="Lapidus A."/>
            <person name="Cheng J.-F."/>
            <person name="Goodwin L."/>
            <person name="Pitluck S."/>
            <person name="Chertkov O."/>
            <person name="Held B."/>
            <person name="Detter J.C."/>
            <person name="Han C."/>
            <person name="Tapia R."/>
            <person name="Land M."/>
            <person name="Hauser L."/>
            <person name="Kyrpides N."/>
            <person name="Ivanova N."/>
            <person name="Mikhailova N."/>
            <person name="Haggblom M."/>
            <person name="Rauschenbach I."/>
            <person name="Bini E."/>
            <person name="Woyke T."/>
        </authorList>
    </citation>
    <scope>NUCLEOTIDE SEQUENCE [LARGE SCALE GENOMIC DNA]</scope>
    <source>
        <strain evidence="4">ATCC BAA-1389 / DSM 22839 / S5</strain>
    </source>
</reference>
<dbReference type="PANTHER" id="PTHR12558:SF13">
    <property type="entry name" value="CELL DIVISION CYCLE PROTEIN 27 HOMOLOG"/>
    <property type="match status" value="1"/>
</dbReference>
<dbReference type="eggNOG" id="COG3071">
    <property type="taxonomic scope" value="Bacteria"/>
</dbReference>
<keyword evidence="2" id="KW-0732">Signal</keyword>
<sequence length="917" mass="105625">MRKSAILLFMVLGIGVWDAQAVTDLPPVQLDPLQVNVLIKPDTITAPLFKPGGEAPQTALMRLQVEEYTESPEMLRRPLEYQVLVGKPGGCLFTSRFGASVAAAMSDDGKVRAARFHYAAQDYQQALATLEGIGESSPHYPISLYLRALSWKGIGDEQQSIEFFRRAARSASPEVAAESSLALATLLYNRGDMEYASFVRRYHERTPTQNIQPAPWLLQQIALFDAGEFEESVRVARNLEGTPFSAHSLYFRGHAYEQLREHEKAVESFEKAFEQGMSLAFTRVLEHYASQEDDRRVLGMAADRLDLADDGVARRAVVSAARLGDMEAARFWLERIGSSTMKSSAAYEAYMVQPDIRMRDYFARVLVEYSPFDVRNEAYLLQAEHFINTGRFAQSMFDSLEQIVVDALSSENKRAFFLFSLINRTQMEHFAESQRVITAGHQHFRPGVDYYDLWLFESAKASLLIGNLERAAQLYAEIPSSSAYYTSARFHLANLHTQRERYEEAERIYRDLLRRQYREDDVRISLAILYNNWGRYQQVLDTVTESSGAAVRQRGHAFLKLGHYQEATRSYFLCRQRFDESSADYLECTFFQALSMFHAQDYDRTLMVLERFQERFEADAYYRERALRLMGDAHYNAGRYDRAQRYYARVSSDSFHSGYFNSLIMQDRFREVETYVSEHQASMDRATLSSAYAYLSRKYVELGDYQRAQSHVERIGDRDAFVGFARVLLERGEYDFVVRFAAQHREQHPQLRYYLGMAYLRQGNYRDAYLFLQQMLENPNYREQARHHAIEASMALGTPDVTLLLQQAESTGSTRNLAEALPILMEQGNAQGAQSISRALLFTYTAHRDLAGYAFAWSFEKTDPQRAIVEYLKVTYLHESSPYVQKAFQRLHELYILTNQPERAQALEERMNQGVNR</sequence>